<sequence length="219" mass="24712">MDVVNGENGTMGQQKTRLRSRMSGIRGGIPQDRHRSMSAQACIHAADWLMREQIRSMLIYVPFRSELDTRPLVEEAWRAGIEVYVPRCLQENRSMTLHRLKRWDELQSGAYGIMEPDPLHSPAEPDAFVPGAVIMPGLAFDMHGGRLGYGGGYYDRLHERFSAKGGKWSKRPKWAGIGFGEQVVERVPMERTDARLQVLITEQGVHEMNGEAEDGTDAF</sequence>
<evidence type="ECO:0000256" key="4">
    <source>
        <dbReference type="PIRSR" id="PIRSR006806-1"/>
    </source>
</evidence>
<feature type="binding site" evidence="4">
    <location>
        <position position="61"/>
    </location>
    <ligand>
        <name>substrate</name>
    </ligand>
</feature>
<keyword evidence="7" id="KW-1185">Reference proteome</keyword>
<evidence type="ECO:0000256" key="1">
    <source>
        <dbReference type="ARBA" id="ARBA00010638"/>
    </source>
</evidence>
<dbReference type="GO" id="GO:0005524">
    <property type="term" value="F:ATP binding"/>
    <property type="evidence" value="ECO:0007669"/>
    <property type="project" value="UniProtKB-KW"/>
</dbReference>
<evidence type="ECO:0000256" key="2">
    <source>
        <dbReference type="ARBA" id="ARBA00022741"/>
    </source>
</evidence>
<dbReference type="NCBIfam" id="TIGR02727">
    <property type="entry name" value="MTHFS_bact"/>
    <property type="match status" value="1"/>
</dbReference>
<dbReference type="Pfam" id="PF01812">
    <property type="entry name" value="5-FTHF_cyc-lig"/>
    <property type="match status" value="1"/>
</dbReference>
<dbReference type="InterPro" id="IPR002698">
    <property type="entry name" value="FTHF_cligase"/>
</dbReference>
<dbReference type="EC" id="6.3.3.2" evidence="5"/>
<organism evidence="6 7">
    <name type="scientific">Paenibacillus albilobatus</name>
    <dbReference type="NCBI Taxonomy" id="2716884"/>
    <lineage>
        <taxon>Bacteria</taxon>
        <taxon>Bacillati</taxon>
        <taxon>Bacillota</taxon>
        <taxon>Bacilli</taxon>
        <taxon>Bacillales</taxon>
        <taxon>Paenibacillaceae</taxon>
        <taxon>Paenibacillus</taxon>
    </lineage>
</organism>
<feature type="binding site" evidence="4">
    <location>
        <begin position="146"/>
        <end position="154"/>
    </location>
    <ligand>
        <name>ATP</name>
        <dbReference type="ChEBI" id="CHEBI:30616"/>
    </ligand>
</feature>
<comment type="cofactor">
    <cofactor evidence="5">
        <name>Mg(2+)</name>
        <dbReference type="ChEBI" id="CHEBI:18420"/>
    </cofactor>
</comment>
<dbReference type="AlphaFoldDB" id="A0A920CBI3"/>
<proteinExistence type="inferred from homology"/>
<evidence type="ECO:0000256" key="3">
    <source>
        <dbReference type="ARBA" id="ARBA00022840"/>
    </source>
</evidence>
<dbReference type="PANTHER" id="PTHR23407">
    <property type="entry name" value="ATPASE INHIBITOR/5-FORMYLTETRAHYDROFOLATE CYCLO-LIGASE"/>
    <property type="match status" value="1"/>
</dbReference>
<dbReference type="EMBL" id="BORQ01000003">
    <property type="protein sequence ID" value="GIO31933.1"/>
    <property type="molecule type" value="Genomic_DNA"/>
</dbReference>
<name>A0A920CBI3_9BACL</name>
<gene>
    <name evidence="6" type="ORF">J2TS6_30740</name>
</gene>
<dbReference type="InterPro" id="IPR037171">
    <property type="entry name" value="NagB/RpiA_transferase-like"/>
</dbReference>
<comment type="similarity">
    <text evidence="1 5">Belongs to the 5-formyltetrahydrofolate cyclo-ligase family.</text>
</comment>
<dbReference type="GO" id="GO:0046872">
    <property type="term" value="F:metal ion binding"/>
    <property type="evidence" value="ECO:0007669"/>
    <property type="project" value="UniProtKB-KW"/>
</dbReference>
<evidence type="ECO:0000313" key="7">
    <source>
        <dbReference type="Proteomes" id="UP000679779"/>
    </source>
</evidence>
<evidence type="ECO:0000313" key="6">
    <source>
        <dbReference type="EMBL" id="GIO31933.1"/>
    </source>
</evidence>
<keyword evidence="5" id="KW-0460">Magnesium</keyword>
<dbReference type="PIRSF" id="PIRSF006806">
    <property type="entry name" value="FTHF_cligase"/>
    <property type="match status" value="1"/>
</dbReference>
<keyword evidence="5" id="KW-0479">Metal-binding</keyword>
<comment type="caution">
    <text evidence="6">The sequence shown here is derived from an EMBL/GenBank/DDBJ whole genome shotgun (WGS) entry which is preliminary data.</text>
</comment>
<dbReference type="Gene3D" id="3.40.50.10420">
    <property type="entry name" value="NagB/RpiA/CoA transferase-like"/>
    <property type="match status" value="1"/>
</dbReference>
<protein>
    <recommendedName>
        <fullName evidence="5">5-formyltetrahydrofolate cyclo-ligase</fullName>
        <ecNumber evidence="5">6.3.3.2</ecNumber>
    </recommendedName>
</protein>
<dbReference type="GO" id="GO:0035999">
    <property type="term" value="P:tetrahydrofolate interconversion"/>
    <property type="evidence" value="ECO:0007669"/>
    <property type="project" value="TreeGrafter"/>
</dbReference>
<reference evidence="6" key="1">
    <citation type="submission" date="2021-03" db="EMBL/GenBank/DDBJ databases">
        <title>Antimicrobial resistance genes in bacteria isolated from Japanese honey, and their potential for conferring macrolide and lincosamide resistance in the American foulbrood pathogen Paenibacillus larvae.</title>
        <authorList>
            <person name="Okamoto M."/>
            <person name="Kumagai M."/>
            <person name="Kanamori H."/>
            <person name="Takamatsu D."/>
        </authorList>
    </citation>
    <scope>NUCLEOTIDE SEQUENCE</scope>
    <source>
        <strain evidence="6">J2TS6</strain>
    </source>
</reference>
<dbReference type="SUPFAM" id="SSF100950">
    <property type="entry name" value="NagB/RpiA/CoA transferase-like"/>
    <property type="match status" value="1"/>
</dbReference>
<dbReference type="PANTHER" id="PTHR23407:SF1">
    <property type="entry name" value="5-FORMYLTETRAHYDROFOLATE CYCLO-LIGASE"/>
    <property type="match status" value="1"/>
</dbReference>
<keyword evidence="2 4" id="KW-0547">Nucleotide-binding</keyword>
<dbReference type="GO" id="GO:0009396">
    <property type="term" value="P:folic acid-containing compound biosynthetic process"/>
    <property type="evidence" value="ECO:0007669"/>
    <property type="project" value="TreeGrafter"/>
</dbReference>
<keyword evidence="3 4" id="KW-0067">ATP-binding</keyword>
<dbReference type="GO" id="GO:0030272">
    <property type="term" value="F:5-formyltetrahydrofolate cyclo-ligase activity"/>
    <property type="evidence" value="ECO:0007669"/>
    <property type="project" value="UniProtKB-EC"/>
</dbReference>
<evidence type="ECO:0000256" key="5">
    <source>
        <dbReference type="RuleBase" id="RU361279"/>
    </source>
</evidence>
<accession>A0A920CBI3</accession>
<feature type="binding site" evidence="4">
    <location>
        <begin position="15"/>
        <end position="19"/>
    </location>
    <ligand>
        <name>ATP</name>
        <dbReference type="ChEBI" id="CHEBI:30616"/>
    </ligand>
</feature>
<feature type="binding site" evidence="4">
    <location>
        <position position="66"/>
    </location>
    <ligand>
        <name>substrate</name>
    </ligand>
</feature>
<dbReference type="InterPro" id="IPR024185">
    <property type="entry name" value="FTHF_cligase-like_sf"/>
</dbReference>
<dbReference type="Proteomes" id="UP000679779">
    <property type="component" value="Unassembled WGS sequence"/>
</dbReference>
<comment type="catalytic activity">
    <reaction evidence="5">
        <text>(6S)-5-formyl-5,6,7,8-tetrahydrofolate + ATP = (6R)-5,10-methenyltetrahydrofolate + ADP + phosphate</text>
        <dbReference type="Rhea" id="RHEA:10488"/>
        <dbReference type="ChEBI" id="CHEBI:30616"/>
        <dbReference type="ChEBI" id="CHEBI:43474"/>
        <dbReference type="ChEBI" id="CHEBI:57455"/>
        <dbReference type="ChEBI" id="CHEBI:57457"/>
        <dbReference type="ChEBI" id="CHEBI:456216"/>
        <dbReference type="EC" id="6.3.3.2"/>
    </reaction>
</comment>